<dbReference type="AlphaFoldDB" id="A0A8S4D4M5"/>
<organism evidence="1 2">
    <name type="scientific">Plutella xylostella</name>
    <name type="common">Diamondback moth</name>
    <name type="synonym">Plutella maculipennis</name>
    <dbReference type="NCBI Taxonomy" id="51655"/>
    <lineage>
        <taxon>Eukaryota</taxon>
        <taxon>Metazoa</taxon>
        <taxon>Ecdysozoa</taxon>
        <taxon>Arthropoda</taxon>
        <taxon>Hexapoda</taxon>
        <taxon>Insecta</taxon>
        <taxon>Pterygota</taxon>
        <taxon>Neoptera</taxon>
        <taxon>Endopterygota</taxon>
        <taxon>Lepidoptera</taxon>
        <taxon>Glossata</taxon>
        <taxon>Ditrysia</taxon>
        <taxon>Yponomeutoidea</taxon>
        <taxon>Plutellidae</taxon>
        <taxon>Plutella</taxon>
    </lineage>
</organism>
<dbReference type="GO" id="GO:0030337">
    <property type="term" value="F:DNA polymerase processivity factor activity"/>
    <property type="evidence" value="ECO:0007669"/>
    <property type="project" value="TreeGrafter"/>
</dbReference>
<reference evidence="1" key="1">
    <citation type="submission" date="2020-11" db="EMBL/GenBank/DDBJ databases">
        <authorList>
            <person name="Whiteford S."/>
        </authorList>
    </citation>
    <scope>NUCLEOTIDE SEQUENCE</scope>
</reference>
<keyword evidence="2" id="KW-1185">Reference proteome</keyword>
<dbReference type="PANTHER" id="PTHR21053:SF2">
    <property type="entry name" value="TRANSCRIPTION ELONGATION FACTOR, MITOCHONDRIAL"/>
    <property type="match status" value="1"/>
</dbReference>
<accession>A0A8S4D4M5</accession>
<dbReference type="GO" id="GO:0042645">
    <property type="term" value="C:mitochondrial nucleoid"/>
    <property type="evidence" value="ECO:0007669"/>
    <property type="project" value="TreeGrafter"/>
</dbReference>
<sequence>MWLHGLRNLRRKALQVSQCSSCNILAISKHYFSQEIETKYNEDQKDKILKVVNNSDANVLSKYEITKGRLKKISQWKNSNGKVKSLSDIEFIDGFNIKTATKLFDSIVEERMEEKSEQSGKSNKIKGQILQPQMSEEVRNNCKTALAIYVTVNSVCWTLIDRSKYEVLQWQYYGINHPDGKKFQMTDILNVAWQVSSQLPLADVCVMKAEATTLRAAGSDPNNPKVIAVNLQKAQLVAMIVALVNARSHRVDDSEDGEFIQKVYFLRPTLPFRLYGTLVGNERVSTDQTIEMILQDVTQKTTDGSKVYISDDLKSMFRAQKDLQKDMLGHCLLLALTFMDLCVYKNQNRLRTLLKVDDV</sequence>
<protein>
    <submittedName>
        <fullName evidence="1">(diamondback moth) hypothetical protein</fullName>
    </submittedName>
</protein>
<comment type="caution">
    <text evidence="1">The sequence shown here is derived from an EMBL/GenBank/DDBJ whole genome shotgun (WGS) entry which is preliminary data.</text>
</comment>
<dbReference type="EMBL" id="CAJHNJ030000001">
    <property type="protein sequence ID" value="CAG9089041.1"/>
    <property type="molecule type" value="Genomic_DNA"/>
</dbReference>
<dbReference type="InterPro" id="IPR039150">
    <property type="entry name" value="TEFM"/>
</dbReference>
<gene>
    <name evidence="1" type="ORF">PLXY2_LOCUS442</name>
</gene>
<evidence type="ECO:0000313" key="1">
    <source>
        <dbReference type="EMBL" id="CAG9089041.1"/>
    </source>
</evidence>
<dbReference type="GO" id="GO:0006392">
    <property type="term" value="P:transcription elongation by mitochondrial RNA polymerase"/>
    <property type="evidence" value="ECO:0007669"/>
    <property type="project" value="InterPro"/>
</dbReference>
<dbReference type="PANTHER" id="PTHR21053">
    <property type="entry name" value="TRANSCRIPTION ELONGATION FACTOR, MITOCHONDRIAL"/>
    <property type="match status" value="1"/>
</dbReference>
<evidence type="ECO:0000313" key="2">
    <source>
        <dbReference type="Proteomes" id="UP000653454"/>
    </source>
</evidence>
<name>A0A8S4D4M5_PLUXY</name>
<dbReference type="Proteomes" id="UP000653454">
    <property type="component" value="Unassembled WGS sequence"/>
</dbReference>
<proteinExistence type="predicted"/>